<dbReference type="Gene3D" id="3.30.70.920">
    <property type="match status" value="1"/>
</dbReference>
<gene>
    <name evidence="5" type="ORF">GCM10011290_24890</name>
</gene>
<evidence type="ECO:0000256" key="3">
    <source>
        <dbReference type="ARBA" id="ARBA00023163"/>
    </source>
</evidence>
<evidence type="ECO:0000313" key="6">
    <source>
        <dbReference type="Proteomes" id="UP000600877"/>
    </source>
</evidence>
<dbReference type="PROSITE" id="PS50956">
    <property type="entry name" value="HTH_ASNC_2"/>
    <property type="match status" value="1"/>
</dbReference>
<dbReference type="RefSeq" id="WP_189374751.1">
    <property type="nucleotide sequence ID" value="NZ_BMYW01000009.1"/>
</dbReference>
<dbReference type="Pfam" id="PF01037">
    <property type="entry name" value="AsnC_trans_reg"/>
    <property type="match status" value="1"/>
</dbReference>
<dbReference type="SUPFAM" id="SSF46785">
    <property type="entry name" value="Winged helix' DNA-binding domain"/>
    <property type="match status" value="1"/>
</dbReference>
<evidence type="ECO:0000259" key="4">
    <source>
        <dbReference type="PROSITE" id="PS50956"/>
    </source>
</evidence>
<comment type="caution">
    <text evidence="5">The sequence shown here is derived from an EMBL/GenBank/DDBJ whole genome shotgun (WGS) entry which is preliminary data.</text>
</comment>
<dbReference type="PRINTS" id="PR00033">
    <property type="entry name" value="HTHASNC"/>
</dbReference>
<dbReference type="Proteomes" id="UP000600877">
    <property type="component" value="Unassembled WGS sequence"/>
</dbReference>
<protein>
    <submittedName>
        <fullName evidence="5">AsnC family transcriptional regulator</fullName>
    </submittedName>
</protein>
<dbReference type="Pfam" id="PF13412">
    <property type="entry name" value="HTH_24"/>
    <property type="match status" value="1"/>
</dbReference>
<proteinExistence type="predicted"/>
<dbReference type="PANTHER" id="PTHR30154">
    <property type="entry name" value="LEUCINE-RESPONSIVE REGULATORY PROTEIN"/>
    <property type="match status" value="1"/>
</dbReference>
<dbReference type="InterPro" id="IPR000485">
    <property type="entry name" value="AsnC-type_HTH_dom"/>
</dbReference>
<feature type="domain" description="HTH asnC-type" evidence="4">
    <location>
        <begin position="11"/>
        <end position="74"/>
    </location>
</feature>
<dbReference type="InterPro" id="IPR011008">
    <property type="entry name" value="Dimeric_a/b-barrel"/>
</dbReference>
<keyword evidence="3" id="KW-0804">Transcription</keyword>
<keyword evidence="2" id="KW-0238">DNA-binding</keyword>
<dbReference type="InterPro" id="IPR036388">
    <property type="entry name" value="WH-like_DNA-bd_sf"/>
</dbReference>
<dbReference type="InterPro" id="IPR011991">
    <property type="entry name" value="ArsR-like_HTH"/>
</dbReference>
<reference evidence="6" key="1">
    <citation type="journal article" date="2019" name="Int. J. Syst. Evol. Microbiol.">
        <title>The Global Catalogue of Microorganisms (GCM) 10K type strain sequencing project: providing services to taxonomists for standard genome sequencing and annotation.</title>
        <authorList>
            <consortium name="The Broad Institute Genomics Platform"/>
            <consortium name="The Broad Institute Genome Sequencing Center for Infectious Disease"/>
            <person name="Wu L."/>
            <person name="Ma J."/>
        </authorList>
    </citation>
    <scope>NUCLEOTIDE SEQUENCE [LARGE SCALE GENOMIC DNA]</scope>
    <source>
        <strain evidence="6">KCTC 32041</strain>
    </source>
</reference>
<dbReference type="SMART" id="SM00344">
    <property type="entry name" value="HTH_ASNC"/>
    <property type="match status" value="1"/>
</dbReference>
<dbReference type="PANTHER" id="PTHR30154:SF34">
    <property type="entry name" value="TRANSCRIPTIONAL REGULATOR AZLB"/>
    <property type="match status" value="1"/>
</dbReference>
<keyword evidence="1" id="KW-0805">Transcription regulation</keyword>
<sequence length="160" mass="17705">MEIAAVDAVKLDSIDLRILHALQRDGRLQNVELARAAGLSPSSCLRRVKLLEERGVIKRYVAVLDGAKVGAGLSLFARVWFKAQDADTTNHFIASVRDMAEVVECHIMAGECDALLRIVTRDLASYRRFHAEQLTRIASVQSVKTEVPMETVKLTHAVPL</sequence>
<dbReference type="SUPFAM" id="SSF54909">
    <property type="entry name" value="Dimeric alpha+beta barrel"/>
    <property type="match status" value="1"/>
</dbReference>
<dbReference type="InterPro" id="IPR036390">
    <property type="entry name" value="WH_DNA-bd_sf"/>
</dbReference>
<accession>A0ABQ2YWT2</accession>
<dbReference type="Gene3D" id="1.10.10.10">
    <property type="entry name" value="Winged helix-like DNA-binding domain superfamily/Winged helix DNA-binding domain"/>
    <property type="match status" value="1"/>
</dbReference>
<name>A0ABQ2YWT2_9NEIS</name>
<dbReference type="CDD" id="cd00090">
    <property type="entry name" value="HTH_ARSR"/>
    <property type="match status" value="1"/>
</dbReference>
<organism evidence="5 6">
    <name type="scientific">Vogesella alkaliphila</name>
    <dbReference type="NCBI Taxonomy" id="1193621"/>
    <lineage>
        <taxon>Bacteria</taxon>
        <taxon>Pseudomonadati</taxon>
        <taxon>Pseudomonadota</taxon>
        <taxon>Betaproteobacteria</taxon>
        <taxon>Neisseriales</taxon>
        <taxon>Chromobacteriaceae</taxon>
        <taxon>Vogesella</taxon>
    </lineage>
</organism>
<evidence type="ECO:0000313" key="5">
    <source>
        <dbReference type="EMBL" id="GGX96143.1"/>
    </source>
</evidence>
<evidence type="ECO:0000256" key="2">
    <source>
        <dbReference type="ARBA" id="ARBA00023125"/>
    </source>
</evidence>
<evidence type="ECO:0000256" key="1">
    <source>
        <dbReference type="ARBA" id="ARBA00023015"/>
    </source>
</evidence>
<keyword evidence="6" id="KW-1185">Reference proteome</keyword>
<dbReference type="EMBL" id="BMYW01000009">
    <property type="protein sequence ID" value="GGX96143.1"/>
    <property type="molecule type" value="Genomic_DNA"/>
</dbReference>
<dbReference type="InterPro" id="IPR019888">
    <property type="entry name" value="Tscrpt_reg_AsnC-like"/>
</dbReference>
<dbReference type="InterPro" id="IPR019887">
    <property type="entry name" value="Tscrpt_reg_AsnC/Lrp_C"/>
</dbReference>